<keyword evidence="4" id="KW-1185">Reference proteome</keyword>
<keyword evidence="2" id="KW-0812">Transmembrane</keyword>
<feature type="transmembrane region" description="Helical" evidence="2">
    <location>
        <begin position="86"/>
        <end position="104"/>
    </location>
</feature>
<evidence type="ECO:0000313" key="3">
    <source>
        <dbReference type="EMBL" id="MBM2617784.1"/>
    </source>
</evidence>
<feature type="transmembrane region" description="Helical" evidence="2">
    <location>
        <begin position="59"/>
        <end position="80"/>
    </location>
</feature>
<protein>
    <submittedName>
        <fullName evidence="3">DUF3093 family protein</fullName>
    </submittedName>
</protein>
<dbReference type="InterPro" id="IPR021443">
    <property type="entry name" value="DUF3093"/>
</dbReference>
<organism evidence="3 4">
    <name type="scientific">Paractinoplanes ovalisporus</name>
    <dbReference type="NCBI Taxonomy" id="2810368"/>
    <lineage>
        <taxon>Bacteria</taxon>
        <taxon>Bacillati</taxon>
        <taxon>Actinomycetota</taxon>
        <taxon>Actinomycetes</taxon>
        <taxon>Micromonosporales</taxon>
        <taxon>Micromonosporaceae</taxon>
        <taxon>Paractinoplanes</taxon>
    </lineage>
</organism>
<sequence length="198" mass="21314">MTTSVKAQNPHWCGGGRPSPCHPAVPGSGGAPYPSRVTPESPARTTTPPAYLERLSLTWWFWPVALILVAIVAVEVLLGFPAMPEWVPFAVLVPLTAAAMLWTGRIRVAVADGEFQVDDARLPVSVIKDVVALDTAGKREALGVGAHPYAFVIQRPWVGPAVQVLLDDPEDPTPYWIVSTRRPVELATALLEARSPKA</sequence>
<name>A0ABS2AD90_9ACTN</name>
<keyword evidence="2" id="KW-0472">Membrane</keyword>
<gene>
    <name evidence="3" type="ORF">JIG36_19695</name>
</gene>
<evidence type="ECO:0000256" key="2">
    <source>
        <dbReference type="SAM" id="Phobius"/>
    </source>
</evidence>
<comment type="caution">
    <text evidence="3">The sequence shown here is derived from an EMBL/GenBank/DDBJ whole genome shotgun (WGS) entry which is preliminary data.</text>
</comment>
<reference evidence="3 4" key="1">
    <citation type="submission" date="2021-01" db="EMBL/GenBank/DDBJ databases">
        <title>Actinoplanes sp. nov. LDG1-06 isolated from lichen.</title>
        <authorList>
            <person name="Saeng-In P."/>
            <person name="Phongsopitanun W."/>
            <person name="Kanchanasin P."/>
            <person name="Yuki M."/>
            <person name="Kudo T."/>
            <person name="Ohkuma M."/>
            <person name="Tanasupawat S."/>
        </authorList>
    </citation>
    <scope>NUCLEOTIDE SEQUENCE [LARGE SCALE GENOMIC DNA]</scope>
    <source>
        <strain evidence="3 4">LDG1-06</strain>
    </source>
</reference>
<accession>A0ABS2AD90</accession>
<proteinExistence type="predicted"/>
<dbReference type="Proteomes" id="UP000632138">
    <property type="component" value="Unassembled WGS sequence"/>
</dbReference>
<evidence type="ECO:0000256" key="1">
    <source>
        <dbReference type="SAM" id="MobiDB-lite"/>
    </source>
</evidence>
<evidence type="ECO:0000313" key="4">
    <source>
        <dbReference type="Proteomes" id="UP000632138"/>
    </source>
</evidence>
<keyword evidence="2" id="KW-1133">Transmembrane helix</keyword>
<dbReference type="EMBL" id="JAENHP010000005">
    <property type="protein sequence ID" value="MBM2617784.1"/>
    <property type="molecule type" value="Genomic_DNA"/>
</dbReference>
<feature type="region of interest" description="Disordered" evidence="1">
    <location>
        <begin position="23"/>
        <end position="45"/>
    </location>
</feature>
<dbReference type="Pfam" id="PF11292">
    <property type="entry name" value="DUF3093"/>
    <property type="match status" value="1"/>
</dbReference>